<sequence>MSIPKSTQNKKIKKPKTSSEERCGDLLQNAVAFEFTSAPDHVCNSLAIVSLSSKVTAGSSLREDGAVLLNALKHYDDVRLSNLGMELHNKLDGEANQTTAVCKLIQEGYMKILAAAV</sequence>
<dbReference type="Proteomes" id="UP000712600">
    <property type="component" value="Unassembled WGS sequence"/>
</dbReference>
<comment type="caution">
    <text evidence="1">The sequence shown here is derived from an EMBL/GenBank/DDBJ whole genome shotgun (WGS) entry which is preliminary data.</text>
</comment>
<name>A0A8S9REU8_BRACR</name>
<evidence type="ECO:0000313" key="2">
    <source>
        <dbReference type="Proteomes" id="UP000712600"/>
    </source>
</evidence>
<dbReference type="EMBL" id="QGKX02000095">
    <property type="protein sequence ID" value="KAF3571219.1"/>
    <property type="molecule type" value="Genomic_DNA"/>
</dbReference>
<protein>
    <submittedName>
        <fullName evidence="1">Uncharacterized protein</fullName>
    </submittedName>
</protein>
<evidence type="ECO:0000313" key="1">
    <source>
        <dbReference type="EMBL" id="KAF3571219.1"/>
    </source>
</evidence>
<gene>
    <name evidence="1" type="ORF">F2Q69_00058373</name>
</gene>
<organism evidence="1 2">
    <name type="scientific">Brassica cretica</name>
    <name type="common">Mustard</name>
    <dbReference type="NCBI Taxonomy" id="69181"/>
    <lineage>
        <taxon>Eukaryota</taxon>
        <taxon>Viridiplantae</taxon>
        <taxon>Streptophyta</taxon>
        <taxon>Embryophyta</taxon>
        <taxon>Tracheophyta</taxon>
        <taxon>Spermatophyta</taxon>
        <taxon>Magnoliopsida</taxon>
        <taxon>eudicotyledons</taxon>
        <taxon>Gunneridae</taxon>
        <taxon>Pentapetalae</taxon>
        <taxon>rosids</taxon>
        <taxon>malvids</taxon>
        <taxon>Brassicales</taxon>
        <taxon>Brassicaceae</taxon>
        <taxon>Brassiceae</taxon>
        <taxon>Brassica</taxon>
    </lineage>
</organism>
<dbReference type="AlphaFoldDB" id="A0A8S9REU8"/>
<accession>A0A8S9REU8</accession>
<reference evidence="1" key="1">
    <citation type="submission" date="2019-12" db="EMBL/GenBank/DDBJ databases">
        <title>Genome sequencing and annotation of Brassica cretica.</title>
        <authorList>
            <person name="Studholme D.J."/>
            <person name="Sarris P."/>
        </authorList>
    </citation>
    <scope>NUCLEOTIDE SEQUENCE</scope>
    <source>
        <strain evidence="1">PFS-109/04</strain>
        <tissue evidence="1">Leaf</tissue>
    </source>
</reference>
<proteinExistence type="predicted"/>